<dbReference type="EMBL" id="UINC01090124">
    <property type="protein sequence ID" value="SVC41781.1"/>
    <property type="molecule type" value="Genomic_DNA"/>
</dbReference>
<dbReference type="PANTHER" id="PTHR46470">
    <property type="entry name" value="N-ACYLNEURAMINATE-9-PHOSPHATASE"/>
    <property type="match status" value="1"/>
</dbReference>
<dbReference type="Pfam" id="PF00702">
    <property type="entry name" value="Hydrolase"/>
    <property type="match status" value="1"/>
</dbReference>
<dbReference type="GO" id="GO:0046872">
    <property type="term" value="F:metal ion binding"/>
    <property type="evidence" value="ECO:0007669"/>
    <property type="project" value="UniProtKB-KW"/>
</dbReference>
<dbReference type="InterPro" id="IPR036412">
    <property type="entry name" value="HAD-like_sf"/>
</dbReference>
<gene>
    <name evidence="5" type="ORF">METZ01_LOCUS294635</name>
</gene>
<dbReference type="InterPro" id="IPR023214">
    <property type="entry name" value="HAD_sf"/>
</dbReference>
<dbReference type="InterPro" id="IPR006439">
    <property type="entry name" value="HAD-SF_hydro_IA"/>
</dbReference>
<sequence>MSYLITLDLWGTIIGEKDYSSVSPKRSIKKCELIFDYIKVFSNTITLNDVIEALDFTVNKISLYSRFFSDKLFFDWLLIFVRRLDNNLNKKLTKAQIVYIGELIDRAFLEFPPIIFDGSLKLIEFCKKNQLKIGIISNTGFNSPKVYRNWLINEKIFYDEIVLSNELGIAKPDKKIFYYILNKLGIPPRNSIHFGDNPVADIMGANAIGMSSVLISKNNSKNPIDSKNFMTIDNINKSVEVLRKWLDLF</sequence>
<dbReference type="Gene3D" id="3.40.50.1000">
    <property type="entry name" value="HAD superfamily/HAD-like"/>
    <property type="match status" value="1"/>
</dbReference>
<name>A0A382M3K1_9ZZZZ</name>
<dbReference type="GO" id="GO:0044281">
    <property type="term" value="P:small molecule metabolic process"/>
    <property type="evidence" value="ECO:0007669"/>
    <property type="project" value="UniProtKB-ARBA"/>
</dbReference>
<dbReference type="PANTHER" id="PTHR46470:SF2">
    <property type="entry name" value="GLYCERALDEHYDE 3-PHOSPHATE PHOSPHATASE"/>
    <property type="match status" value="1"/>
</dbReference>
<dbReference type="SFLD" id="SFLDG01129">
    <property type="entry name" value="C1.5:_HAD__Beta-PGM__Phosphata"/>
    <property type="match status" value="1"/>
</dbReference>
<evidence type="ECO:0000256" key="1">
    <source>
        <dbReference type="ARBA" id="ARBA00001946"/>
    </source>
</evidence>
<evidence type="ECO:0000313" key="5">
    <source>
        <dbReference type="EMBL" id="SVC41781.1"/>
    </source>
</evidence>
<reference evidence="5" key="1">
    <citation type="submission" date="2018-05" db="EMBL/GenBank/DDBJ databases">
        <authorList>
            <person name="Lanie J.A."/>
            <person name="Ng W.-L."/>
            <person name="Kazmierczak K.M."/>
            <person name="Andrzejewski T.M."/>
            <person name="Davidsen T.M."/>
            <person name="Wayne K.J."/>
            <person name="Tettelin H."/>
            <person name="Glass J.I."/>
            <person name="Rusch D."/>
            <person name="Podicherti R."/>
            <person name="Tsui H.-C.T."/>
            <person name="Winkler M.E."/>
        </authorList>
    </citation>
    <scope>NUCLEOTIDE SEQUENCE</scope>
</reference>
<evidence type="ECO:0000256" key="3">
    <source>
        <dbReference type="ARBA" id="ARBA00022801"/>
    </source>
</evidence>
<dbReference type="SFLD" id="SFLDS00003">
    <property type="entry name" value="Haloacid_Dehalogenase"/>
    <property type="match status" value="1"/>
</dbReference>
<evidence type="ECO:0000256" key="2">
    <source>
        <dbReference type="ARBA" id="ARBA00022723"/>
    </source>
</evidence>
<dbReference type="NCBIfam" id="TIGR01549">
    <property type="entry name" value="HAD-SF-IA-v1"/>
    <property type="match status" value="1"/>
</dbReference>
<dbReference type="SUPFAM" id="SSF56784">
    <property type="entry name" value="HAD-like"/>
    <property type="match status" value="1"/>
</dbReference>
<evidence type="ECO:0000256" key="4">
    <source>
        <dbReference type="ARBA" id="ARBA00022842"/>
    </source>
</evidence>
<keyword evidence="3" id="KW-0378">Hydrolase</keyword>
<keyword evidence="4" id="KW-0460">Magnesium</keyword>
<dbReference type="GO" id="GO:0016791">
    <property type="term" value="F:phosphatase activity"/>
    <property type="evidence" value="ECO:0007669"/>
    <property type="project" value="TreeGrafter"/>
</dbReference>
<keyword evidence="2" id="KW-0479">Metal-binding</keyword>
<organism evidence="5">
    <name type="scientific">marine metagenome</name>
    <dbReference type="NCBI Taxonomy" id="408172"/>
    <lineage>
        <taxon>unclassified sequences</taxon>
        <taxon>metagenomes</taxon>
        <taxon>ecological metagenomes</taxon>
    </lineage>
</organism>
<proteinExistence type="predicted"/>
<dbReference type="InterPro" id="IPR051400">
    <property type="entry name" value="HAD-like_hydrolase"/>
</dbReference>
<protein>
    <recommendedName>
        <fullName evidence="6">HAD family hydrolase</fullName>
    </recommendedName>
</protein>
<dbReference type="Gene3D" id="1.10.150.400">
    <property type="match status" value="1"/>
</dbReference>
<dbReference type="AlphaFoldDB" id="A0A382M3K1"/>
<evidence type="ECO:0008006" key="6">
    <source>
        <dbReference type="Google" id="ProtNLM"/>
    </source>
</evidence>
<accession>A0A382M3K1</accession>
<comment type="cofactor">
    <cofactor evidence="1">
        <name>Mg(2+)</name>
        <dbReference type="ChEBI" id="CHEBI:18420"/>
    </cofactor>
</comment>